<comment type="caution">
    <text evidence="1">The sequence shown here is derived from an EMBL/GenBank/DDBJ whole genome shotgun (WGS) entry which is preliminary data.</text>
</comment>
<organism evidence="1 2">
    <name type="scientific">Gymnopilus dilepis</name>
    <dbReference type="NCBI Taxonomy" id="231916"/>
    <lineage>
        <taxon>Eukaryota</taxon>
        <taxon>Fungi</taxon>
        <taxon>Dikarya</taxon>
        <taxon>Basidiomycota</taxon>
        <taxon>Agaricomycotina</taxon>
        <taxon>Agaricomycetes</taxon>
        <taxon>Agaricomycetidae</taxon>
        <taxon>Agaricales</taxon>
        <taxon>Agaricineae</taxon>
        <taxon>Hymenogastraceae</taxon>
        <taxon>Gymnopilus</taxon>
    </lineage>
</organism>
<dbReference type="PANTHER" id="PTHR33099">
    <property type="entry name" value="FE2OG DIOXYGENASE DOMAIN-CONTAINING PROTEIN"/>
    <property type="match status" value="1"/>
</dbReference>
<reference evidence="1 2" key="1">
    <citation type="journal article" date="2018" name="Evol. Lett.">
        <title>Horizontal gene cluster transfer increased hallucinogenic mushroom diversity.</title>
        <authorList>
            <person name="Reynolds H.T."/>
            <person name="Vijayakumar V."/>
            <person name="Gluck-Thaler E."/>
            <person name="Korotkin H.B."/>
            <person name="Matheny P.B."/>
            <person name="Slot J.C."/>
        </authorList>
    </citation>
    <scope>NUCLEOTIDE SEQUENCE [LARGE SCALE GENOMIC DNA]</scope>
    <source>
        <strain evidence="1 2">SRW20</strain>
    </source>
</reference>
<evidence type="ECO:0008006" key="3">
    <source>
        <dbReference type="Google" id="ProtNLM"/>
    </source>
</evidence>
<dbReference type="Gene3D" id="2.60.120.620">
    <property type="entry name" value="q2cbj1_9rhob like domain"/>
    <property type="match status" value="1"/>
</dbReference>
<evidence type="ECO:0000313" key="2">
    <source>
        <dbReference type="Proteomes" id="UP000284706"/>
    </source>
</evidence>
<evidence type="ECO:0000313" key="1">
    <source>
        <dbReference type="EMBL" id="PPQ99332.1"/>
    </source>
</evidence>
<dbReference type="OrthoDB" id="27483at2759"/>
<dbReference type="PANTHER" id="PTHR33099:SF14">
    <property type="entry name" value="PROLYL 4-HYDROXYLASE ALPHA SUBUNIT FE(2+) 2OG DIOXYGENASE DOMAIN-CONTAINING PROTEIN"/>
    <property type="match status" value="1"/>
</dbReference>
<accession>A0A409Y8B4</accession>
<protein>
    <recommendedName>
        <fullName evidence="3">Prolyl 4-hydroxylase alpha subunit Fe(2+) 2OG dioxygenase domain-containing protein</fullName>
    </recommendedName>
</protein>
<gene>
    <name evidence="1" type="ORF">CVT26_014088</name>
</gene>
<sequence length="191" mass="20867">MSTTTTTTQLWPQLDALKNAFDGIQELPYCSGTVALDPTTAKLFYQAGDKVDVIDFLNAKDTELAALASACQPASFGLNREDVIDNSYRNAGKMDIENFATQFSLDKSGVIDLVHSSLIQGHNSDKNLKAELYKLNVYGPGSFFKAHVDTPRSDSMFGSLVIVLPTAHEGGSLIFRHKGQESAFIRKNLIC</sequence>
<proteinExistence type="predicted"/>
<name>A0A409Y8B4_9AGAR</name>
<keyword evidence="2" id="KW-1185">Reference proteome</keyword>
<dbReference type="AlphaFoldDB" id="A0A409Y8B4"/>
<dbReference type="InParanoid" id="A0A409Y8B4"/>
<dbReference type="EMBL" id="NHYE01001070">
    <property type="protein sequence ID" value="PPQ99332.1"/>
    <property type="molecule type" value="Genomic_DNA"/>
</dbReference>
<dbReference type="Proteomes" id="UP000284706">
    <property type="component" value="Unassembled WGS sequence"/>
</dbReference>